<name>A0A0A9WIR6_LYGHE</name>
<protein>
    <recommendedName>
        <fullName evidence="2">Reverse transcriptase domain-containing protein</fullName>
    </recommendedName>
</protein>
<proteinExistence type="predicted"/>
<organism evidence="1">
    <name type="scientific">Lygus hesperus</name>
    <name type="common">Western plant bug</name>
    <dbReference type="NCBI Taxonomy" id="30085"/>
    <lineage>
        <taxon>Eukaryota</taxon>
        <taxon>Metazoa</taxon>
        <taxon>Ecdysozoa</taxon>
        <taxon>Arthropoda</taxon>
        <taxon>Hexapoda</taxon>
        <taxon>Insecta</taxon>
        <taxon>Pterygota</taxon>
        <taxon>Neoptera</taxon>
        <taxon>Paraneoptera</taxon>
        <taxon>Hemiptera</taxon>
        <taxon>Heteroptera</taxon>
        <taxon>Panheteroptera</taxon>
        <taxon>Cimicomorpha</taxon>
        <taxon>Miridae</taxon>
        <taxon>Mirini</taxon>
        <taxon>Lygus</taxon>
    </lineage>
</organism>
<gene>
    <name evidence="1" type="ORF">CM83_102512</name>
</gene>
<evidence type="ECO:0000313" key="1">
    <source>
        <dbReference type="EMBL" id="JAG06408.1"/>
    </source>
</evidence>
<sequence>MAPTVRDSESQSRHLQRLCAKTMAILTRVDLNDECSANQLCAGTKAGVEGAVHGISQLFENNNCEGVLLMDASNAFNALSRPLALWNARIHWPRCARFLHNTYKGYPMIIFRQSEKVILSQEGTTQGDPLGMYMYAVGTLPLVRKLSHPRWKQNWYADDAACGGRLDNIKIWLERLKEEGPKCGYFPEPEKSFLVVRPGMETRAAEVFQGTGLKIALSHRFLGGFLGSANENSRYVKEKVDTWTKYVNSFANVQQGVPRQFTWLSQNHFKRSGVFFIGW</sequence>
<dbReference type="AlphaFoldDB" id="A0A0A9WIR6"/>
<dbReference type="EMBL" id="GBHO01037196">
    <property type="protein sequence ID" value="JAG06408.1"/>
    <property type="molecule type" value="Transcribed_RNA"/>
</dbReference>
<reference evidence="1" key="2">
    <citation type="submission" date="2014-07" db="EMBL/GenBank/DDBJ databases">
        <authorList>
            <person name="Hull J."/>
        </authorList>
    </citation>
    <scope>NUCLEOTIDE SEQUENCE</scope>
</reference>
<evidence type="ECO:0008006" key="2">
    <source>
        <dbReference type="Google" id="ProtNLM"/>
    </source>
</evidence>
<reference evidence="1" key="1">
    <citation type="journal article" date="2014" name="PLoS ONE">
        <title>Transcriptome-Based Identification of ABC Transporters in the Western Tarnished Plant Bug Lygus hesperus.</title>
        <authorList>
            <person name="Hull J.J."/>
            <person name="Chaney K."/>
            <person name="Geib S.M."/>
            <person name="Fabrick J.A."/>
            <person name="Brent C.S."/>
            <person name="Walsh D."/>
            <person name="Lavine L.C."/>
        </authorList>
    </citation>
    <scope>NUCLEOTIDE SEQUENCE</scope>
</reference>
<accession>A0A0A9WIR6</accession>